<proteinExistence type="predicted"/>
<dbReference type="EMBL" id="JAMRDG010000002">
    <property type="protein sequence ID" value="KAJ3690028.1"/>
    <property type="molecule type" value="Genomic_DNA"/>
</dbReference>
<dbReference type="Proteomes" id="UP001210211">
    <property type="component" value="Unassembled WGS sequence"/>
</dbReference>
<dbReference type="InterPro" id="IPR001680">
    <property type="entry name" value="WD40_rpt"/>
</dbReference>
<feature type="compositionally biased region" description="Acidic residues" evidence="4">
    <location>
        <begin position="450"/>
        <end position="462"/>
    </location>
</feature>
<feature type="region of interest" description="Disordered" evidence="4">
    <location>
        <begin position="420"/>
        <end position="471"/>
    </location>
</feature>
<protein>
    <submittedName>
        <fullName evidence="5">Uncharacterized protein</fullName>
    </submittedName>
</protein>
<evidence type="ECO:0000256" key="4">
    <source>
        <dbReference type="SAM" id="MobiDB-lite"/>
    </source>
</evidence>
<feature type="compositionally biased region" description="Basic and acidic residues" evidence="4">
    <location>
        <begin position="421"/>
        <end position="438"/>
    </location>
</feature>
<dbReference type="InterPro" id="IPR036322">
    <property type="entry name" value="WD40_repeat_dom_sf"/>
</dbReference>
<accession>A0AAD5ZAP3</accession>
<dbReference type="SUPFAM" id="SSF50978">
    <property type="entry name" value="WD40 repeat-like"/>
    <property type="match status" value="1"/>
</dbReference>
<keyword evidence="1 3" id="KW-0853">WD repeat</keyword>
<dbReference type="AlphaFoldDB" id="A0AAD5ZAP3"/>
<dbReference type="Gene3D" id="2.130.10.10">
    <property type="entry name" value="YVTN repeat-like/Quinoprotein amine dehydrogenase"/>
    <property type="match status" value="2"/>
</dbReference>
<sequence>MTKNRGIVGLWEEREVHASSISHLTSAASFRGSEAMVRSFGIDRTLVGHRGCVDALSFNSDGYMLLSGSRDRELMLWDCSRSRRKLLCDHRYICGPVYDVKFMQDGTAITSTFDGELREIKLTRVAPARKLFSSRFGPEIHKMAFEQDNPYTFYTCSTGGNVTRFDLRDKKPVSVCVDITDSYSYLNNLSSICINPIDTNLLAVAGSSTCVLIYDVRKWGKSNLPATKGLVHLLEPNQLGNFTTHISGLAYSNTGELIASYQNENIHLFAPEQVKHKSLVNASKRPSQVVFKGHRIQNLRKDVYFLGRSCEFVACGSDTGHIYIWRKKDGTLLRSMRGDESDINCIATCPSGSVFATGGQEEEVKIWSLGSVVPNCIQKELAEAEERLNVMNVERSMSMSSNIPNRTDLDWLANDFGLNHSDPDDRSDDGSSDGRSDDGSSDASSRSDEGDSNDTSGDESDSDGTRGSDIV</sequence>
<dbReference type="SMART" id="SM00320">
    <property type="entry name" value="WD40"/>
    <property type="match status" value="7"/>
</dbReference>
<dbReference type="PROSITE" id="PS50082">
    <property type="entry name" value="WD_REPEATS_2"/>
    <property type="match status" value="2"/>
</dbReference>
<evidence type="ECO:0000256" key="3">
    <source>
        <dbReference type="PROSITE-ProRule" id="PRU00221"/>
    </source>
</evidence>
<dbReference type="GO" id="GO:0080008">
    <property type="term" value="C:Cul4-RING E3 ubiquitin ligase complex"/>
    <property type="evidence" value="ECO:0007669"/>
    <property type="project" value="TreeGrafter"/>
</dbReference>
<dbReference type="Pfam" id="PF00400">
    <property type="entry name" value="WD40"/>
    <property type="match status" value="2"/>
</dbReference>
<dbReference type="PANTHER" id="PTHR15574">
    <property type="entry name" value="WD REPEAT DOMAIN-CONTAINING FAMILY"/>
    <property type="match status" value="1"/>
</dbReference>
<organism evidence="5 6">
    <name type="scientific">Rhynchospora tenuis</name>
    <dbReference type="NCBI Taxonomy" id="198213"/>
    <lineage>
        <taxon>Eukaryota</taxon>
        <taxon>Viridiplantae</taxon>
        <taxon>Streptophyta</taxon>
        <taxon>Embryophyta</taxon>
        <taxon>Tracheophyta</taxon>
        <taxon>Spermatophyta</taxon>
        <taxon>Magnoliopsida</taxon>
        <taxon>Liliopsida</taxon>
        <taxon>Poales</taxon>
        <taxon>Cyperaceae</taxon>
        <taxon>Cyperoideae</taxon>
        <taxon>Rhynchosporeae</taxon>
        <taxon>Rhynchospora</taxon>
    </lineage>
</organism>
<keyword evidence="6" id="KW-1185">Reference proteome</keyword>
<keyword evidence="2" id="KW-0677">Repeat</keyword>
<dbReference type="PANTHER" id="PTHR15574:SF38">
    <property type="entry name" value="OS06G0724500 PROTEIN"/>
    <property type="match status" value="1"/>
</dbReference>
<evidence type="ECO:0000313" key="5">
    <source>
        <dbReference type="EMBL" id="KAJ3690028.1"/>
    </source>
</evidence>
<reference evidence="5 6" key="1">
    <citation type="journal article" date="2022" name="Cell">
        <title>Repeat-based holocentromeres influence genome architecture and karyotype evolution.</title>
        <authorList>
            <person name="Hofstatter P.G."/>
            <person name="Thangavel G."/>
            <person name="Lux T."/>
            <person name="Neumann P."/>
            <person name="Vondrak T."/>
            <person name="Novak P."/>
            <person name="Zhang M."/>
            <person name="Costa L."/>
            <person name="Castellani M."/>
            <person name="Scott A."/>
            <person name="Toegelov H."/>
            <person name="Fuchs J."/>
            <person name="Mata-Sucre Y."/>
            <person name="Dias Y."/>
            <person name="Vanzela A.L.L."/>
            <person name="Huettel B."/>
            <person name="Almeida C.C.S."/>
            <person name="Simkova H."/>
            <person name="Souza G."/>
            <person name="Pedrosa-Harand A."/>
            <person name="Macas J."/>
            <person name="Mayer K.F.X."/>
            <person name="Houben A."/>
            <person name="Marques A."/>
        </authorList>
    </citation>
    <scope>NUCLEOTIDE SEQUENCE [LARGE SCALE GENOMIC DNA]</scope>
    <source>
        <strain evidence="5">RhyTen1mFocal</strain>
    </source>
</reference>
<feature type="repeat" description="WD" evidence="3">
    <location>
        <begin position="46"/>
        <end position="78"/>
    </location>
</feature>
<feature type="repeat" description="WD" evidence="3">
    <location>
        <begin position="336"/>
        <end position="369"/>
    </location>
</feature>
<gene>
    <name evidence="5" type="ORF">LUZ61_019192</name>
</gene>
<dbReference type="InterPro" id="IPR015943">
    <property type="entry name" value="WD40/YVTN_repeat-like_dom_sf"/>
</dbReference>
<dbReference type="PROSITE" id="PS50294">
    <property type="entry name" value="WD_REPEATS_REGION"/>
    <property type="match status" value="2"/>
</dbReference>
<evidence type="ECO:0000256" key="2">
    <source>
        <dbReference type="ARBA" id="ARBA00022737"/>
    </source>
</evidence>
<evidence type="ECO:0000256" key="1">
    <source>
        <dbReference type="ARBA" id="ARBA00022574"/>
    </source>
</evidence>
<name>A0AAD5ZAP3_9POAL</name>
<dbReference type="InterPro" id="IPR045151">
    <property type="entry name" value="DCAF8"/>
</dbReference>
<evidence type="ECO:0000313" key="6">
    <source>
        <dbReference type="Proteomes" id="UP001210211"/>
    </source>
</evidence>
<dbReference type="GO" id="GO:0005737">
    <property type="term" value="C:cytoplasm"/>
    <property type="evidence" value="ECO:0007669"/>
    <property type="project" value="TreeGrafter"/>
</dbReference>
<comment type="caution">
    <text evidence="5">The sequence shown here is derived from an EMBL/GenBank/DDBJ whole genome shotgun (WGS) entry which is preliminary data.</text>
</comment>